<keyword evidence="5" id="KW-1185">Reference proteome</keyword>
<evidence type="ECO:0000313" key="5">
    <source>
        <dbReference type="Proteomes" id="UP000594205"/>
    </source>
</evidence>
<evidence type="ECO:0000259" key="2">
    <source>
        <dbReference type="Pfam" id="PF26381"/>
    </source>
</evidence>
<feature type="domain" description="ATPase PglY C-terminal" evidence="3">
    <location>
        <begin position="1035"/>
        <end position="1215"/>
    </location>
</feature>
<accession>A0A7M2ST93</accession>
<organism evidence="4 5">
    <name type="scientific">Streptomyces ferrugineus</name>
    <dbReference type="NCBI Taxonomy" id="1413221"/>
    <lineage>
        <taxon>Bacteria</taxon>
        <taxon>Bacillati</taxon>
        <taxon>Actinomycetota</taxon>
        <taxon>Actinomycetes</taxon>
        <taxon>Kitasatosporales</taxon>
        <taxon>Streptomycetaceae</taxon>
        <taxon>Streptomyces</taxon>
    </lineage>
</organism>
<feature type="region of interest" description="Disordered" evidence="1">
    <location>
        <begin position="1212"/>
        <end position="1269"/>
    </location>
</feature>
<dbReference type="InterPro" id="IPR058748">
    <property type="entry name" value="PglY_5th"/>
</dbReference>
<dbReference type="Proteomes" id="UP000594205">
    <property type="component" value="Chromosome"/>
</dbReference>
<feature type="compositionally biased region" description="Pro residues" evidence="1">
    <location>
        <begin position="1217"/>
        <end position="1226"/>
    </location>
</feature>
<reference evidence="4 5" key="1">
    <citation type="submission" date="2020-10" db="EMBL/GenBank/DDBJ databases">
        <title>Streptomyces ferrugineus complate genome analysis.</title>
        <authorList>
            <person name="Anwar N."/>
        </authorList>
    </citation>
    <scope>NUCLEOTIDE SEQUENCE [LARGE SCALE GENOMIC DNA]</scope>
    <source>
        <strain evidence="4 5">CCTCC AA2014009</strain>
    </source>
</reference>
<dbReference type="KEGG" id="sfeu:IM697_10270"/>
<feature type="domain" description="ATPase PglY 5th" evidence="2">
    <location>
        <begin position="890"/>
        <end position="991"/>
    </location>
</feature>
<name>A0A7M2ST93_9ACTN</name>
<evidence type="ECO:0000313" key="4">
    <source>
        <dbReference type="EMBL" id="QOV38718.1"/>
    </source>
</evidence>
<gene>
    <name evidence="4" type="ORF">IM697_10270</name>
</gene>
<dbReference type="InterPro" id="IPR058747">
    <property type="entry name" value="PglY_C"/>
</dbReference>
<sequence>MAAPAPQSTAPLLKDLMDLPVSVSTSSYVLKLSEAVTEEGARKALDDYVVTGELLRNFRDALNMISTALETQSSKAAYLHGSFGAGKSHFMAVLHALLSNSQAARARQEFDPLYQEFDWLLSGGRNFLLVPYHMLNAESLEHRVLGGYVEWVAKVRPGSSTPRVYRTDALFDQLRDLKRDFGDEQFLAQLNAGASEEVDEWGNPAAFWTSERLETALNAAEIHDKNVRLDVQNPTTPAELRARLTEDALKTVARGYARIAAQADGFIPLDEGLSVIAEHAKSLGYDGLVLFLDELMLWLTMMMQEEKQVLRESAKFTNFVEGGDSRRAIPVISFIARQRDLREITGEEMHGTGEAAMQQNLNYASGRFDSIKLEDRNLPEIAHERLLRPRSDDARQEIQAGLDRLLAANPGAVRDTWLGDDKALVGAGEEPLRKAYPFTPAFMDALVKISSALQRNRTGMKLMGEILADQRNRLRLGDLVCLGDLYPYLGKGGNKPFQDATRVVFDSAERLYNTKLRPYLMTTHDVSEEEIDAYASDPDSVPVERRPSLEVFIGDDRIMRTLLLSALAPGAVSLQNLTVERLLALNHGSIKSRFKGGAVQALDGKLQQWAGKFAEIKVSGSGAQASVLLELTDIDLDSILANANTYTQTRFQRDLAEKILRRLLGTTQRTGYDELALVWKGSPRTLEVNFANVRDKDRVGDQQLKPATDGLWRIVVDYPFDDGNYTPREDAMRIQGLRAQAGPDGPALTLAWLPTHLSQQARDSFRRLTVIDSVLSDEDRFHGTFAKHLSQDKRVRAWQLLEAQRDTLTREAEKAFKQAYGLADKKETEVQLGFEDHLDPVHPVPGLSLPIGASFEKAVRLIAARLLECQFPAHPQLDPENTGRAITTSDAKKAYELVRRAALARDRRVEVPSGERKLMTRLAQPLLLGTMGEAYFELSSHWTDFFDDQVRADGLPTGDDLTYVRLTDWLDRPEPRGLHETARQFVIAGFAEIADRVWVRGGAVQDVSLAFAARPGDALRTQPRPSEADWEEALDRYESLFGEKPKARLYRGQIINQFATAVRDQARACDEAAGELVRRLEDAQGKLGLDESDPAGRLAVARRSLALVKQLIDTAEAGSAAARRTVETLAGFDLRGVSPLRYGTSLAQARKVASALAEAIADWDTLELAEGLGPEGHSVLERLKAAARSDQQTADLAGALERARRDVIALLKARQTPPTPPEPQQPTGPSGPDDISLKGDDAEPSVPSTHTATPASGGVRRAGGGRTKARAAAAEFAAEIQALAEAQPDAEIDITWRVVGE</sequence>
<evidence type="ECO:0000259" key="3">
    <source>
        <dbReference type="Pfam" id="PF26382"/>
    </source>
</evidence>
<proteinExistence type="predicted"/>
<dbReference type="RefSeq" id="WP_194046780.1">
    <property type="nucleotide sequence ID" value="NZ_CP063373.1"/>
</dbReference>
<protein>
    <submittedName>
        <fullName evidence="4">Phage resistance protein</fullName>
    </submittedName>
</protein>
<dbReference type="Pfam" id="PF26381">
    <property type="entry name" value="BREX_PglY_5th"/>
    <property type="match status" value="1"/>
</dbReference>
<dbReference type="Pfam" id="PF26382">
    <property type="entry name" value="BREX_PglY_6th"/>
    <property type="match status" value="1"/>
</dbReference>
<evidence type="ECO:0000256" key="1">
    <source>
        <dbReference type="SAM" id="MobiDB-lite"/>
    </source>
</evidence>
<dbReference type="EMBL" id="CP063373">
    <property type="protein sequence ID" value="QOV38718.1"/>
    <property type="molecule type" value="Genomic_DNA"/>
</dbReference>